<comment type="subunit">
    <text evidence="1">Heterotrimer of A, B and C subunits.</text>
</comment>
<comment type="function">
    <text evidence="1">Allows the formation of correctly charged Asn-tRNA(Asn) or Gln-tRNA(Gln) through the transamidation of misacylated Asp-tRNA(Asn) or Glu-tRNA(Gln) in organisms which lack either or both of asparaginyl-tRNA or glutaminyl-tRNA synthetases. The reaction takes place in the presence of glutamine and ATP through an activated phospho-Asp-tRNA(Asn) or phospho-Glu-tRNA(Gln).</text>
</comment>
<dbReference type="SUPFAM" id="SSF141000">
    <property type="entry name" value="Glu-tRNAGln amidotransferase C subunit"/>
    <property type="match status" value="1"/>
</dbReference>
<keyword evidence="1" id="KW-0648">Protein biosynthesis</keyword>
<dbReference type="NCBIfam" id="TIGR00135">
    <property type="entry name" value="gatC"/>
    <property type="match status" value="1"/>
</dbReference>
<keyword evidence="1" id="KW-0436">Ligase</keyword>
<dbReference type="InterPro" id="IPR036113">
    <property type="entry name" value="Asp/Glu-ADT_sf_sub_c"/>
</dbReference>
<dbReference type="GO" id="GO:0006412">
    <property type="term" value="P:translation"/>
    <property type="evidence" value="ECO:0007669"/>
    <property type="project" value="UniProtKB-UniRule"/>
</dbReference>
<comment type="caution">
    <text evidence="2">The sequence shown here is derived from an EMBL/GenBank/DDBJ whole genome shotgun (WGS) entry which is preliminary data.</text>
</comment>
<sequence>MTTMAHDHGGNTAAALRTGPDTSQYGAMVGAMPTFTREEIMHLGDLARIALTDEEITRMQSELNVIAESIDSVQEVATDDVEPTANPVPLEAYLRPDVPVTPLPQSEVLAAAPATADGMFVAPRILGEE</sequence>
<dbReference type="AlphaFoldDB" id="A0A087AIG4"/>
<keyword evidence="3" id="KW-1185">Reference proteome</keyword>
<dbReference type="Proteomes" id="UP000029067">
    <property type="component" value="Unassembled WGS sequence"/>
</dbReference>
<dbReference type="Gene3D" id="1.10.20.60">
    <property type="entry name" value="Glu-tRNAGln amidotransferase C subunit, N-terminal domain"/>
    <property type="match status" value="1"/>
</dbReference>
<dbReference type="GO" id="GO:0016740">
    <property type="term" value="F:transferase activity"/>
    <property type="evidence" value="ECO:0007669"/>
    <property type="project" value="UniProtKB-KW"/>
</dbReference>
<dbReference type="PANTHER" id="PTHR15004">
    <property type="entry name" value="GLUTAMYL-TRNA(GLN) AMIDOTRANSFERASE SUBUNIT C, MITOCHONDRIAL"/>
    <property type="match status" value="1"/>
</dbReference>
<dbReference type="GO" id="GO:0050567">
    <property type="term" value="F:glutaminyl-tRNA synthase (glutamine-hydrolyzing) activity"/>
    <property type="evidence" value="ECO:0007669"/>
    <property type="project" value="UniProtKB-UniRule"/>
</dbReference>
<evidence type="ECO:0000313" key="2">
    <source>
        <dbReference type="EMBL" id="KFI58564.1"/>
    </source>
</evidence>
<accession>A0A087AIG4</accession>
<dbReference type="GO" id="GO:0070681">
    <property type="term" value="P:glutaminyl-tRNAGln biosynthesis via transamidation"/>
    <property type="evidence" value="ECO:0007669"/>
    <property type="project" value="TreeGrafter"/>
</dbReference>
<gene>
    <name evidence="1" type="primary">gatC</name>
    <name evidence="2" type="ORF">BCUN_1740</name>
</gene>
<keyword evidence="2" id="KW-0808">Transferase</keyword>
<evidence type="ECO:0000313" key="3">
    <source>
        <dbReference type="Proteomes" id="UP000029067"/>
    </source>
</evidence>
<dbReference type="STRING" id="1688.BCUN_1740"/>
<dbReference type="HAMAP" id="MF_00122">
    <property type="entry name" value="GatC"/>
    <property type="match status" value="1"/>
</dbReference>
<evidence type="ECO:0000256" key="1">
    <source>
        <dbReference type="HAMAP-Rule" id="MF_00122"/>
    </source>
</evidence>
<dbReference type="eggNOG" id="COG0721">
    <property type="taxonomic scope" value="Bacteria"/>
</dbReference>
<dbReference type="GO" id="GO:0005524">
    <property type="term" value="F:ATP binding"/>
    <property type="evidence" value="ECO:0007669"/>
    <property type="project" value="UniProtKB-KW"/>
</dbReference>
<dbReference type="GO" id="GO:0050566">
    <property type="term" value="F:asparaginyl-tRNA synthase (glutamine-hydrolyzing) activity"/>
    <property type="evidence" value="ECO:0007669"/>
    <property type="project" value="RHEA"/>
</dbReference>
<comment type="catalytic activity">
    <reaction evidence="1">
        <text>L-aspartyl-tRNA(Asn) + L-glutamine + ATP + H2O = L-asparaginyl-tRNA(Asn) + L-glutamate + ADP + phosphate + 2 H(+)</text>
        <dbReference type="Rhea" id="RHEA:14513"/>
        <dbReference type="Rhea" id="RHEA-COMP:9674"/>
        <dbReference type="Rhea" id="RHEA-COMP:9677"/>
        <dbReference type="ChEBI" id="CHEBI:15377"/>
        <dbReference type="ChEBI" id="CHEBI:15378"/>
        <dbReference type="ChEBI" id="CHEBI:29985"/>
        <dbReference type="ChEBI" id="CHEBI:30616"/>
        <dbReference type="ChEBI" id="CHEBI:43474"/>
        <dbReference type="ChEBI" id="CHEBI:58359"/>
        <dbReference type="ChEBI" id="CHEBI:78515"/>
        <dbReference type="ChEBI" id="CHEBI:78516"/>
        <dbReference type="ChEBI" id="CHEBI:456216"/>
    </reaction>
</comment>
<organism evidence="2 3">
    <name type="scientific">Bifidobacterium cuniculi</name>
    <dbReference type="NCBI Taxonomy" id="1688"/>
    <lineage>
        <taxon>Bacteria</taxon>
        <taxon>Bacillati</taxon>
        <taxon>Actinomycetota</taxon>
        <taxon>Actinomycetes</taxon>
        <taxon>Bifidobacteriales</taxon>
        <taxon>Bifidobacteriaceae</taxon>
        <taxon>Bifidobacterium</taxon>
    </lineage>
</organism>
<dbReference type="Pfam" id="PF02686">
    <property type="entry name" value="GatC"/>
    <property type="match status" value="1"/>
</dbReference>
<dbReference type="PANTHER" id="PTHR15004:SF0">
    <property type="entry name" value="GLUTAMYL-TRNA(GLN) AMIDOTRANSFERASE SUBUNIT C, MITOCHONDRIAL"/>
    <property type="match status" value="1"/>
</dbReference>
<dbReference type="GO" id="GO:0006450">
    <property type="term" value="P:regulation of translational fidelity"/>
    <property type="evidence" value="ECO:0007669"/>
    <property type="project" value="InterPro"/>
</dbReference>
<keyword evidence="1" id="KW-0547">Nucleotide-binding</keyword>
<keyword evidence="1" id="KW-0067">ATP-binding</keyword>
<dbReference type="InterPro" id="IPR003837">
    <property type="entry name" value="GatC"/>
</dbReference>
<comment type="catalytic activity">
    <reaction evidence="1">
        <text>L-glutamyl-tRNA(Gln) + L-glutamine + ATP + H2O = L-glutaminyl-tRNA(Gln) + L-glutamate + ADP + phosphate + H(+)</text>
        <dbReference type="Rhea" id="RHEA:17521"/>
        <dbReference type="Rhea" id="RHEA-COMP:9681"/>
        <dbReference type="Rhea" id="RHEA-COMP:9684"/>
        <dbReference type="ChEBI" id="CHEBI:15377"/>
        <dbReference type="ChEBI" id="CHEBI:15378"/>
        <dbReference type="ChEBI" id="CHEBI:29985"/>
        <dbReference type="ChEBI" id="CHEBI:30616"/>
        <dbReference type="ChEBI" id="CHEBI:43474"/>
        <dbReference type="ChEBI" id="CHEBI:58359"/>
        <dbReference type="ChEBI" id="CHEBI:78520"/>
        <dbReference type="ChEBI" id="CHEBI:78521"/>
        <dbReference type="ChEBI" id="CHEBI:456216"/>
    </reaction>
</comment>
<reference evidence="2 3" key="1">
    <citation type="submission" date="2014-03" db="EMBL/GenBank/DDBJ databases">
        <title>Genomics of Bifidobacteria.</title>
        <authorList>
            <person name="Ventura M."/>
            <person name="Milani C."/>
            <person name="Lugli G.A."/>
        </authorList>
    </citation>
    <scope>NUCLEOTIDE SEQUENCE [LARGE SCALE GENOMIC DNA]</scope>
    <source>
        <strain evidence="2 3">LMG 10738</strain>
    </source>
</reference>
<comment type="similarity">
    <text evidence="1">Belongs to the GatC family.</text>
</comment>
<name>A0A087AIG4_9BIFI</name>
<proteinExistence type="inferred from homology"/>
<protein>
    <recommendedName>
        <fullName evidence="1">Aspartyl/glutamyl-tRNA(Asn/Gln) amidotransferase subunit C</fullName>
        <shortName evidence="1">Asp/Glu-ADT subunit C</shortName>
        <ecNumber evidence="1">6.3.5.-</ecNumber>
    </recommendedName>
</protein>
<dbReference type="EC" id="6.3.5.-" evidence="1"/>
<dbReference type="EMBL" id="JGYV01000029">
    <property type="protein sequence ID" value="KFI58564.1"/>
    <property type="molecule type" value="Genomic_DNA"/>
</dbReference>